<evidence type="ECO:0000256" key="1">
    <source>
        <dbReference type="SAM" id="SignalP"/>
    </source>
</evidence>
<dbReference type="EMBL" id="BGPR01009781">
    <property type="protein sequence ID" value="GBN42234.1"/>
    <property type="molecule type" value="Genomic_DNA"/>
</dbReference>
<keyword evidence="1" id="KW-0732">Signal</keyword>
<keyword evidence="3" id="KW-1185">Reference proteome</keyword>
<protein>
    <submittedName>
        <fullName evidence="2">Uncharacterized protein</fullName>
    </submittedName>
</protein>
<accession>A0A4Y2NTA3</accession>
<name>A0A4Y2NTA3_ARAVE</name>
<feature type="signal peptide" evidence="1">
    <location>
        <begin position="1"/>
        <end position="35"/>
    </location>
</feature>
<comment type="caution">
    <text evidence="2">The sequence shown here is derived from an EMBL/GenBank/DDBJ whole genome shotgun (WGS) entry which is preliminary data.</text>
</comment>
<dbReference type="Proteomes" id="UP000499080">
    <property type="component" value="Unassembled WGS sequence"/>
</dbReference>
<sequence length="200" mass="22240">MLGEPGSIMPVCHILGSKMNFVFLCAFGLLAIVHGQEPSADELKKYSLCFEYALCKDPSTRKEFISCHSAFGPKDFQSFLQYFENNFYPLSSDTLSGAISEYCTLNEAAEQTAASKLVDANFSFQKKTAADGEGRAGSELEQTRVRYFFFTRFAESEGHFYYYVALFSTKAENLPSGPDVAGSRHPILLNYQRIGGILHA</sequence>
<gene>
    <name evidence="2" type="ORF">AVEN_44508_1</name>
</gene>
<evidence type="ECO:0000313" key="3">
    <source>
        <dbReference type="Proteomes" id="UP000499080"/>
    </source>
</evidence>
<evidence type="ECO:0000313" key="2">
    <source>
        <dbReference type="EMBL" id="GBN42234.1"/>
    </source>
</evidence>
<feature type="chain" id="PRO_5021463886" evidence="1">
    <location>
        <begin position="36"/>
        <end position="200"/>
    </location>
</feature>
<proteinExistence type="predicted"/>
<dbReference type="AlphaFoldDB" id="A0A4Y2NTA3"/>
<organism evidence="2 3">
    <name type="scientific">Araneus ventricosus</name>
    <name type="common">Orbweaver spider</name>
    <name type="synonym">Epeira ventricosa</name>
    <dbReference type="NCBI Taxonomy" id="182803"/>
    <lineage>
        <taxon>Eukaryota</taxon>
        <taxon>Metazoa</taxon>
        <taxon>Ecdysozoa</taxon>
        <taxon>Arthropoda</taxon>
        <taxon>Chelicerata</taxon>
        <taxon>Arachnida</taxon>
        <taxon>Araneae</taxon>
        <taxon>Araneomorphae</taxon>
        <taxon>Entelegynae</taxon>
        <taxon>Araneoidea</taxon>
        <taxon>Araneidae</taxon>
        <taxon>Araneus</taxon>
    </lineage>
</organism>
<reference evidence="2 3" key="1">
    <citation type="journal article" date="2019" name="Sci. Rep.">
        <title>Orb-weaving spider Araneus ventricosus genome elucidates the spidroin gene catalogue.</title>
        <authorList>
            <person name="Kono N."/>
            <person name="Nakamura H."/>
            <person name="Ohtoshi R."/>
            <person name="Moran D.A.P."/>
            <person name="Shinohara A."/>
            <person name="Yoshida Y."/>
            <person name="Fujiwara M."/>
            <person name="Mori M."/>
            <person name="Tomita M."/>
            <person name="Arakawa K."/>
        </authorList>
    </citation>
    <scope>NUCLEOTIDE SEQUENCE [LARGE SCALE GENOMIC DNA]</scope>
</reference>